<feature type="compositionally biased region" description="Basic and acidic residues" evidence="3">
    <location>
        <begin position="337"/>
        <end position="384"/>
    </location>
</feature>
<feature type="compositionally biased region" description="Basic and acidic residues" evidence="3">
    <location>
        <begin position="171"/>
        <end position="183"/>
    </location>
</feature>
<feature type="transmembrane region" description="Helical" evidence="4">
    <location>
        <begin position="438"/>
        <end position="456"/>
    </location>
</feature>
<keyword evidence="4" id="KW-1133">Transmembrane helix</keyword>
<dbReference type="Pfam" id="PF00011">
    <property type="entry name" value="HSP20"/>
    <property type="match status" value="1"/>
</dbReference>
<feature type="domain" description="SHSP" evidence="5">
    <location>
        <begin position="18"/>
        <end position="125"/>
    </location>
</feature>
<accession>A0A1S3UNN6</accession>
<dbReference type="RefSeq" id="XP_014507676.1">
    <property type="nucleotide sequence ID" value="XM_014652190.2"/>
</dbReference>
<name>A0A1S3UNN6_VIGRR</name>
<feature type="compositionally biased region" description="Polar residues" evidence="3">
    <location>
        <begin position="110"/>
        <end position="127"/>
    </location>
</feature>
<keyword evidence="4" id="KW-0472">Membrane</keyword>
<feature type="compositionally biased region" description="Basic and acidic residues" evidence="3">
    <location>
        <begin position="308"/>
        <end position="325"/>
    </location>
</feature>
<evidence type="ECO:0000256" key="2">
    <source>
        <dbReference type="RuleBase" id="RU003616"/>
    </source>
</evidence>
<feature type="compositionally biased region" description="Basic and acidic residues" evidence="3">
    <location>
        <begin position="149"/>
        <end position="163"/>
    </location>
</feature>
<evidence type="ECO:0000256" key="3">
    <source>
        <dbReference type="SAM" id="MobiDB-lite"/>
    </source>
</evidence>
<dbReference type="OrthoDB" id="1431247at2759"/>
<reference evidence="6" key="1">
    <citation type="journal article" date="2014" name="Nat. Commun.">
        <title>Genome sequence of mungbean and insights into evolution within Vigna species.</title>
        <authorList>
            <person name="Kang Y.J."/>
            <person name="Kim S.K."/>
            <person name="Kim M.Y."/>
            <person name="Lestari P."/>
            <person name="Kim K.H."/>
            <person name="Ha B.K."/>
            <person name="Jun T.H."/>
            <person name="Hwang W.J."/>
            <person name="Lee T."/>
            <person name="Lee J."/>
            <person name="Shim S."/>
            <person name="Yoon M.Y."/>
            <person name="Jang Y.E."/>
            <person name="Han K.S."/>
            <person name="Taeprayoon P."/>
            <person name="Yoon N."/>
            <person name="Somta P."/>
            <person name="Tanya P."/>
            <person name="Kim K.S."/>
            <person name="Gwag J.G."/>
            <person name="Moon J.K."/>
            <person name="Lee Y.H."/>
            <person name="Park B.S."/>
            <person name="Bombarely A."/>
            <person name="Doyle J.J."/>
            <person name="Jackson S.A."/>
            <person name="Schafleitner R."/>
            <person name="Srinives P."/>
            <person name="Varshney R.K."/>
            <person name="Lee S.H."/>
        </authorList>
    </citation>
    <scope>NUCLEOTIDE SEQUENCE [LARGE SCALE GENOMIC DNA]</scope>
    <source>
        <strain evidence="6">cv. VC1973A</strain>
    </source>
</reference>
<feature type="region of interest" description="Disordered" evidence="3">
    <location>
        <begin position="110"/>
        <end position="384"/>
    </location>
</feature>
<dbReference type="InterPro" id="IPR002068">
    <property type="entry name" value="A-crystallin/Hsp20_dom"/>
</dbReference>
<evidence type="ECO:0000313" key="6">
    <source>
        <dbReference type="Proteomes" id="UP000087766"/>
    </source>
</evidence>
<proteinExistence type="inferred from homology"/>
<evidence type="ECO:0000259" key="5">
    <source>
        <dbReference type="PROSITE" id="PS01031"/>
    </source>
</evidence>
<evidence type="ECO:0000313" key="7">
    <source>
        <dbReference type="RefSeq" id="XP_014507676.1"/>
    </source>
</evidence>
<organism evidence="6 7">
    <name type="scientific">Vigna radiata var. radiata</name>
    <name type="common">Mung bean</name>
    <name type="synonym">Phaseolus aureus</name>
    <dbReference type="NCBI Taxonomy" id="3916"/>
    <lineage>
        <taxon>Eukaryota</taxon>
        <taxon>Viridiplantae</taxon>
        <taxon>Streptophyta</taxon>
        <taxon>Embryophyta</taxon>
        <taxon>Tracheophyta</taxon>
        <taxon>Spermatophyta</taxon>
        <taxon>Magnoliopsida</taxon>
        <taxon>eudicotyledons</taxon>
        <taxon>Gunneridae</taxon>
        <taxon>Pentapetalae</taxon>
        <taxon>rosids</taxon>
        <taxon>fabids</taxon>
        <taxon>Fabales</taxon>
        <taxon>Fabaceae</taxon>
        <taxon>Papilionoideae</taxon>
        <taxon>50 kb inversion clade</taxon>
        <taxon>NPAAA clade</taxon>
        <taxon>indigoferoid/millettioid clade</taxon>
        <taxon>Phaseoleae</taxon>
        <taxon>Vigna</taxon>
    </lineage>
</organism>
<reference evidence="7" key="2">
    <citation type="submission" date="2025-08" db="UniProtKB">
        <authorList>
            <consortium name="RefSeq"/>
        </authorList>
    </citation>
    <scope>IDENTIFICATION</scope>
    <source>
        <tissue evidence="7">Leaf</tissue>
    </source>
</reference>
<keyword evidence="6" id="KW-1185">Reference proteome</keyword>
<dbReference type="GeneID" id="106767327"/>
<evidence type="ECO:0000256" key="4">
    <source>
        <dbReference type="SAM" id="Phobius"/>
    </source>
</evidence>
<keyword evidence="4" id="KW-0812">Transmembrane</keyword>
<dbReference type="SUPFAM" id="SSF49764">
    <property type="entry name" value="HSP20-like chaperones"/>
    <property type="match status" value="1"/>
</dbReference>
<dbReference type="Gene3D" id="2.60.40.790">
    <property type="match status" value="1"/>
</dbReference>
<evidence type="ECO:0000256" key="1">
    <source>
        <dbReference type="PROSITE-ProRule" id="PRU00285"/>
    </source>
</evidence>
<feature type="compositionally biased region" description="Basic and acidic residues" evidence="3">
    <location>
        <begin position="286"/>
        <end position="300"/>
    </location>
</feature>
<dbReference type="Proteomes" id="UP000087766">
    <property type="component" value="Chromosome 7"/>
</dbReference>
<dbReference type="PROSITE" id="PS01031">
    <property type="entry name" value="SHSP"/>
    <property type="match status" value="1"/>
</dbReference>
<dbReference type="KEGG" id="vra:106767327"/>
<comment type="similarity">
    <text evidence="1 2">Belongs to the small heat shock protein (HSP20) family.</text>
</comment>
<feature type="compositionally biased region" description="Basic and acidic residues" evidence="3">
    <location>
        <begin position="235"/>
        <end position="249"/>
    </location>
</feature>
<dbReference type="AlphaFoldDB" id="A0A1S3UNN6"/>
<protein>
    <submittedName>
        <fullName evidence="7">Inactive protein RESTRICTED TEV MOVEMENT 2</fullName>
    </submittedName>
</protein>
<sequence length="462" mass="52033">MASRQRTTSFRPQLSVRRVYETLQPQSETKELPEAYLLRVYLPGFPRESVKITYVAPSRTVRISGERQVRGTIWHRIDQSYPIPDYCDAEALQGKYEAPVLILTIPKKSTTASQAAPKQQEVGTSQDKGAVADEKMQDATPPQPTTTTKVEEEPVEAQKREDAPSQTPSEPIRDQKGQVEAVERVGSIAEPRMSEKELEQKPASPRSATMQRDEEPQKGEEEDEPKSTPAVTTKIETDKKPEKGQEEFGPRPTTTTLTKVKTAERYQQGQEEFVPRATPAMLTKVKTAEKSQKGQEEIEPKSTPTMEQKIKRDEQPPKGQEEGEPRPAITNISRKPTVKEQLEEKRIEETSGDAAKKERNSKNEAKEEAYESRHEKDKEQADFKEKEKFVAKEAEIRAPKVQKKKEKKGKSEENAVERVGGVSHVFSKVALNEEEKKIATNIGAAVLVIAALGYYLSYRFTS</sequence>
<gene>
    <name evidence="7" type="primary">LOC106767327</name>
</gene>
<dbReference type="InterPro" id="IPR008978">
    <property type="entry name" value="HSP20-like_chaperone"/>
</dbReference>